<evidence type="ECO:0000313" key="2">
    <source>
        <dbReference type="Proteomes" id="UP000095192"/>
    </source>
</evidence>
<evidence type="ECO:0000313" key="1">
    <source>
        <dbReference type="EMBL" id="OEH78456.1"/>
    </source>
</evidence>
<dbReference type="Proteomes" id="UP000095192">
    <property type="component" value="Unassembled WGS sequence"/>
</dbReference>
<sequence length="104" mass="11168">MLLLLPVLKDEEGVAWRGGGKPATVASANTGSKNDTIIAGGTDSGWVLLLLYCAAAKSCSMPRKRGIRRGRVEEQTEGAARDLYPLLLLPLQRRSSNLVYACLP</sequence>
<reference evidence="1 2" key="1">
    <citation type="journal article" date="2016" name="BMC Genomics">
        <title>Comparative genomics reveals Cyclospora cayetanensis possesses coccidia-like metabolism and invasion components but unique surface antigens.</title>
        <authorList>
            <person name="Liu S."/>
            <person name="Wang L."/>
            <person name="Zheng H."/>
            <person name="Xu Z."/>
            <person name="Roellig D.M."/>
            <person name="Li N."/>
            <person name="Frace M.A."/>
            <person name="Tang K."/>
            <person name="Arrowood M.J."/>
            <person name="Moss D.M."/>
            <person name="Zhang L."/>
            <person name="Feng Y."/>
            <person name="Xiao L."/>
        </authorList>
    </citation>
    <scope>NUCLEOTIDE SEQUENCE [LARGE SCALE GENOMIC DNA]</scope>
    <source>
        <strain evidence="1 2">CHN_HEN01</strain>
    </source>
</reference>
<protein>
    <submittedName>
        <fullName evidence="1">Uncharacterized protein</fullName>
    </submittedName>
</protein>
<comment type="caution">
    <text evidence="1">The sequence shown here is derived from an EMBL/GenBank/DDBJ whole genome shotgun (WGS) entry which is preliminary data.</text>
</comment>
<keyword evidence="2" id="KW-1185">Reference proteome</keyword>
<proteinExistence type="predicted"/>
<dbReference type="EMBL" id="JROU02000731">
    <property type="protein sequence ID" value="OEH78456.1"/>
    <property type="molecule type" value="Genomic_DNA"/>
</dbReference>
<dbReference type="InParanoid" id="A0A1D3D4S4"/>
<dbReference type="AlphaFoldDB" id="A0A1D3D4S4"/>
<name>A0A1D3D4S4_9EIME</name>
<accession>A0A1D3D4S4</accession>
<gene>
    <name evidence="1" type="ORF">cyc_00449</name>
</gene>
<dbReference type="VEuPathDB" id="ToxoDB:cyc_00449"/>
<organism evidence="1 2">
    <name type="scientific">Cyclospora cayetanensis</name>
    <dbReference type="NCBI Taxonomy" id="88456"/>
    <lineage>
        <taxon>Eukaryota</taxon>
        <taxon>Sar</taxon>
        <taxon>Alveolata</taxon>
        <taxon>Apicomplexa</taxon>
        <taxon>Conoidasida</taxon>
        <taxon>Coccidia</taxon>
        <taxon>Eucoccidiorida</taxon>
        <taxon>Eimeriorina</taxon>
        <taxon>Eimeriidae</taxon>
        <taxon>Cyclospora</taxon>
    </lineage>
</organism>